<keyword evidence="3" id="KW-1185">Reference proteome</keyword>
<feature type="non-terminal residue" evidence="2">
    <location>
        <position position="94"/>
    </location>
</feature>
<feature type="non-terminal residue" evidence="2">
    <location>
        <position position="1"/>
    </location>
</feature>
<feature type="transmembrane region" description="Helical" evidence="1">
    <location>
        <begin position="73"/>
        <end position="93"/>
    </location>
</feature>
<feature type="transmembrane region" description="Helical" evidence="1">
    <location>
        <begin position="16"/>
        <end position="33"/>
    </location>
</feature>
<keyword evidence="1" id="KW-1133">Transmembrane helix</keyword>
<accession>A0AAV7MY42</accession>
<feature type="transmembrane region" description="Helical" evidence="1">
    <location>
        <begin position="45"/>
        <end position="67"/>
    </location>
</feature>
<evidence type="ECO:0000256" key="1">
    <source>
        <dbReference type="SAM" id="Phobius"/>
    </source>
</evidence>
<dbReference type="Proteomes" id="UP001066276">
    <property type="component" value="Chromosome 9"/>
</dbReference>
<reference evidence="2" key="1">
    <citation type="journal article" date="2022" name="bioRxiv">
        <title>Sequencing and chromosome-scale assembly of the giantPleurodeles waltlgenome.</title>
        <authorList>
            <person name="Brown T."/>
            <person name="Elewa A."/>
            <person name="Iarovenko S."/>
            <person name="Subramanian E."/>
            <person name="Araus A.J."/>
            <person name="Petzold A."/>
            <person name="Susuki M."/>
            <person name="Suzuki K.-i.T."/>
            <person name="Hayashi T."/>
            <person name="Toyoda A."/>
            <person name="Oliveira C."/>
            <person name="Osipova E."/>
            <person name="Leigh N.D."/>
            <person name="Simon A."/>
            <person name="Yun M.H."/>
        </authorList>
    </citation>
    <scope>NUCLEOTIDE SEQUENCE</scope>
    <source>
        <strain evidence="2">20211129_DDA</strain>
        <tissue evidence="2">Liver</tissue>
    </source>
</reference>
<sequence>TAHIPCTGLFVATEKVHLLLVCVGFSLPLFYLSHSLSFVCYRSLLPVYCTLSFLLNLLSVPVTPFLVPFASLALSPFISSTFQPSPFSVFILFR</sequence>
<organism evidence="2 3">
    <name type="scientific">Pleurodeles waltl</name>
    <name type="common">Iberian ribbed newt</name>
    <dbReference type="NCBI Taxonomy" id="8319"/>
    <lineage>
        <taxon>Eukaryota</taxon>
        <taxon>Metazoa</taxon>
        <taxon>Chordata</taxon>
        <taxon>Craniata</taxon>
        <taxon>Vertebrata</taxon>
        <taxon>Euteleostomi</taxon>
        <taxon>Amphibia</taxon>
        <taxon>Batrachia</taxon>
        <taxon>Caudata</taxon>
        <taxon>Salamandroidea</taxon>
        <taxon>Salamandridae</taxon>
        <taxon>Pleurodelinae</taxon>
        <taxon>Pleurodeles</taxon>
    </lineage>
</organism>
<proteinExistence type="predicted"/>
<evidence type="ECO:0000313" key="3">
    <source>
        <dbReference type="Proteomes" id="UP001066276"/>
    </source>
</evidence>
<protein>
    <submittedName>
        <fullName evidence="2">Uncharacterized protein</fullName>
    </submittedName>
</protein>
<comment type="caution">
    <text evidence="2">The sequence shown here is derived from an EMBL/GenBank/DDBJ whole genome shotgun (WGS) entry which is preliminary data.</text>
</comment>
<dbReference type="EMBL" id="JANPWB010000013">
    <property type="protein sequence ID" value="KAJ1105275.1"/>
    <property type="molecule type" value="Genomic_DNA"/>
</dbReference>
<keyword evidence="1" id="KW-0812">Transmembrane</keyword>
<keyword evidence="1" id="KW-0472">Membrane</keyword>
<gene>
    <name evidence="2" type="ORF">NDU88_002683</name>
</gene>
<evidence type="ECO:0000313" key="2">
    <source>
        <dbReference type="EMBL" id="KAJ1105275.1"/>
    </source>
</evidence>
<name>A0AAV7MY42_PLEWA</name>
<dbReference type="AlphaFoldDB" id="A0AAV7MY42"/>